<protein>
    <recommendedName>
        <fullName evidence="6">BZIP domain-containing protein</fullName>
    </recommendedName>
</protein>
<sequence>MFTPVGTFLLGSGFLSDEMITNTTTASYGPIEAKYDYSQHIDHQQPVSLSAASESPMFSSGSSTLASPSSSASSNLQLSMDSSSTLHFSSPKIEDEMDTSSPSLSPPCAQPQTNIKKPNHGGRKRSIIFEQAEAEIQRKEFLERNRIAASKCRQKKKKWVKDLETNYEKLSTQNQHLRSMFLLYQDEINSLKTELLSRNGLCSCADMWR</sequence>
<evidence type="ECO:0000256" key="5">
    <source>
        <dbReference type="SAM" id="MobiDB-lite"/>
    </source>
</evidence>
<feature type="compositionally biased region" description="Low complexity" evidence="5">
    <location>
        <begin position="59"/>
        <end position="84"/>
    </location>
</feature>
<dbReference type="GO" id="GO:0005634">
    <property type="term" value="C:nucleus"/>
    <property type="evidence" value="ECO:0007669"/>
    <property type="project" value="UniProtKB-SubCell"/>
</dbReference>
<dbReference type="SUPFAM" id="SSF57959">
    <property type="entry name" value="Leucine zipper domain"/>
    <property type="match status" value="1"/>
</dbReference>
<comment type="caution">
    <text evidence="7">The sequence shown here is derived from an EMBL/GenBank/DDBJ whole genome shotgun (WGS) entry which is preliminary data.</text>
</comment>
<evidence type="ECO:0000313" key="7">
    <source>
        <dbReference type="EMBL" id="ORZ13207.1"/>
    </source>
</evidence>
<gene>
    <name evidence="7" type="ORF">BCR42DRAFT_72747</name>
</gene>
<evidence type="ECO:0000313" key="8">
    <source>
        <dbReference type="Proteomes" id="UP000193560"/>
    </source>
</evidence>
<dbReference type="InterPro" id="IPR046347">
    <property type="entry name" value="bZIP_sf"/>
</dbReference>
<dbReference type="SMART" id="SM00338">
    <property type="entry name" value="BRLZ"/>
    <property type="match status" value="1"/>
</dbReference>
<dbReference type="Gene3D" id="1.20.5.170">
    <property type="match status" value="1"/>
</dbReference>
<dbReference type="CDD" id="cd14687">
    <property type="entry name" value="bZIP_ATF2"/>
    <property type="match status" value="1"/>
</dbReference>
<feature type="domain" description="BZIP" evidence="6">
    <location>
        <begin position="135"/>
        <end position="198"/>
    </location>
</feature>
<dbReference type="PROSITE" id="PS50217">
    <property type="entry name" value="BZIP"/>
    <property type="match status" value="1"/>
</dbReference>
<feature type="compositionally biased region" description="Polar residues" evidence="5">
    <location>
        <begin position="46"/>
        <end position="58"/>
    </location>
</feature>
<proteinExistence type="predicted"/>
<accession>A0A1X2IB94</accession>
<dbReference type="Proteomes" id="UP000193560">
    <property type="component" value="Unassembled WGS sequence"/>
</dbReference>
<evidence type="ECO:0000256" key="3">
    <source>
        <dbReference type="ARBA" id="ARBA00023163"/>
    </source>
</evidence>
<keyword evidence="3" id="KW-0804">Transcription</keyword>
<keyword evidence="4" id="KW-0539">Nucleus</keyword>
<name>A0A1X2IB94_9FUNG</name>
<dbReference type="EMBL" id="MCGE01000017">
    <property type="protein sequence ID" value="ORZ13207.1"/>
    <property type="molecule type" value="Genomic_DNA"/>
</dbReference>
<keyword evidence="2" id="KW-0805">Transcription regulation</keyword>
<feature type="region of interest" description="Disordered" evidence="5">
    <location>
        <begin position="46"/>
        <end position="122"/>
    </location>
</feature>
<dbReference type="PANTHER" id="PTHR19304">
    <property type="entry name" value="CYCLIC-AMP RESPONSE ELEMENT BINDING PROTEIN"/>
    <property type="match status" value="1"/>
</dbReference>
<dbReference type="AlphaFoldDB" id="A0A1X2IB94"/>
<dbReference type="InterPro" id="IPR051027">
    <property type="entry name" value="bZIP_transcription_factors"/>
</dbReference>
<evidence type="ECO:0000256" key="4">
    <source>
        <dbReference type="ARBA" id="ARBA00023242"/>
    </source>
</evidence>
<keyword evidence="8" id="KW-1185">Reference proteome</keyword>
<evidence type="ECO:0000256" key="1">
    <source>
        <dbReference type="ARBA" id="ARBA00004123"/>
    </source>
</evidence>
<evidence type="ECO:0000256" key="2">
    <source>
        <dbReference type="ARBA" id="ARBA00023015"/>
    </source>
</evidence>
<dbReference type="InterPro" id="IPR004827">
    <property type="entry name" value="bZIP"/>
</dbReference>
<dbReference type="OrthoDB" id="295274at2759"/>
<dbReference type="GO" id="GO:0003700">
    <property type="term" value="F:DNA-binding transcription factor activity"/>
    <property type="evidence" value="ECO:0007669"/>
    <property type="project" value="InterPro"/>
</dbReference>
<dbReference type="STRING" id="90262.A0A1X2IB94"/>
<dbReference type="Pfam" id="PF00170">
    <property type="entry name" value="bZIP_1"/>
    <property type="match status" value="1"/>
</dbReference>
<evidence type="ECO:0000259" key="6">
    <source>
        <dbReference type="PROSITE" id="PS50217"/>
    </source>
</evidence>
<organism evidence="7 8">
    <name type="scientific">Absidia repens</name>
    <dbReference type="NCBI Taxonomy" id="90262"/>
    <lineage>
        <taxon>Eukaryota</taxon>
        <taxon>Fungi</taxon>
        <taxon>Fungi incertae sedis</taxon>
        <taxon>Mucoromycota</taxon>
        <taxon>Mucoromycotina</taxon>
        <taxon>Mucoromycetes</taxon>
        <taxon>Mucorales</taxon>
        <taxon>Cunninghamellaceae</taxon>
        <taxon>Absidia</taxon>
    </lineage>
</organism>
<reference evidence="7 8" key="1">
    <citation type="submission" date="2016-07" db="EMBL/GenBank/DDBJ databases">
        <title>Pervasive Adenine N6-methylation of Active Genes in Fungi.</title>
        <authorList>
            <consortium name="DOE Joint Genome Institute"/>
            <person name="Mondo S.J."/>
            <person name="Dannebaum R.O."/>
            <person name="Kuo R.C."/>
            <person name="Labutti K."/>
            <person name="Haridas S."/>
            <person name="Kuo A."/>
            <person name="Salamov A."/>
            <person name="Ahrendt S.R."/>
            <person name="Lipzen A."/>
            <person name="Sullivan W."/>
            <person name="Andreopoulos W.B."/>
            <person name="Clum A."/>
            <person name="Lindquist E."/>
            <person name="Daum C."/>
            <person name="Ramamoorthy G.K."/>
            <person name="Gryganskyi A."/>
            <person name="Culley D."/>
            <person name="Magnuson J.K."/>
            <person name="James T.Y."/>
            <person name="O'Malley M.A."/>
            <person name="Stajich J.E."/>
            <person name="Spatafora J.W."/>
            <person name="Visel A."/>
            <person name="Grigoriev I.V."/>
        </authorList>
    </citation>
    <scope>NUCLEOTIDE SEQUENCE [LARGE SCALE GENOMIC DNA]</scope>
    <source>
        <strain evidence="7 8">NRRL 1336</strain>
    </source>
</reference>
<comment type="subcellular location">
    <subcellularLocation>
        <location evidence="1">Nucleus</location>
    </subcellularLocation>
</comment>